<dbReference type="RefSeq" id="XP_007391944.1">
    <property type="nucleotide sequence ID" value="XM_007391882.1"/>
</dbReference>
<sequence length="87" mass="9622">VDMSSILAVVSPLTPHAGSCGYCGPPGKRSERKTNVHAAELTLLDCSCTVRAYQMMIDRGWRRSGAYCYKPDLKQSCCPQYTIKYVS</sequence>
<feature type="domain" description="N-end aminoacyl transferase N-terminal" evidence="1">
    <location>
        <begin position="19"/>
        <end position="85"/>
    </location>
</feature>
<dbReference type="GO" id="GO:0004057">
    <property type="term" value="F:arginyl-tRNA--protein transferase activity"/>
    <property type="evidence" value="ECO:0007669"/>
    <property type="project" value="InterPro"/>
</dbReference>
<dbReference type="InterPro" id="IPR030700">
    <property type="entry name" value="N-end_Aminoacyl_Trfase"/>
</dbReference>
<dbReference type="InParanoid" id="K5X944"/>
<proteinExistence type="predicted"/>
<evidence type="ECO:0000259" key="1">
    <source>
        <dbReference type="Pfam" id="PF04376"/>
    </source>
</evidence>
<dbReference type="Proteomes" id="UP000008370">
    <property type="component" value="Unassembled WGS sequence"/>
</dbReference>
<evidence type="ECO:0000313" key="2">
    <source>
        <dbReference type="EMBL" id="EKM59382.1"/>
    </source>
</evidence>
<dbReference type="EMBL" id="JH930469">
    <property type="protein sequence ID" value="EKM59382.1"/>
    <property type="molecule type" value="Genomic_DNA"/>
</dbReference>
<dbReference type="GeneID" id="18920576"/>
<dbReference type="PANTHER" id="PTHR21367:SF1">
    <property type="entry name" value="ARGINYL-TRNA--PROTEIN TRANSFERASE 1"/>
    <property type="match status" value="1"/>
</dbReference>
<protein>
    <recommendedName>
        <fullName evidence="1">N-end aminoacyl transferase N-terminal domain-containing protein</fullName>
    </recommendedName>
</protein>
<reference evidence="2 3" key="1">
    <citation type="journal article" date="2012" name="BMC Genomics">
        <title>Comparative genomics of the white-rot fungi, Phanerochaete carnosa and P. chrysosporium, to elucidate the genetic basis of the distinct wood types they colonize.</title>
        <authorList>
            <person name="Suzuki H."/>
            <person name="MacDonald J."/>
            <person name="Syed K."/>
            <person name="Salamov A."/>
            <person name="Hori C."/>
            <person name="Aerts A."/>
            <person name="Henrissat B."/>
            <person name="Wiebenga A."/>
            <person name="vanKuyk P.A."/>
            <person name="Barry K."/>
            <person name="Lindquist E."/>
            <person name="LaButti K."/>
            <person name="Lapidus A."/>
            <person name="Lucas S."/>
            <person name="Coutinho P."/>
            <person name="Gong Y."/>
            <person name="Samejima M."/>
            <person name="Mahadevan R."/>
            <person name="Abou-Zaid M."/>
            <person name="de Vries R.P."/>
            <person name="Igarashi K."/>
            <person name="Yadav J.S."/>
            <person name="Grigoriev I.V."/>
            <person name="Master E.R."/>
        </authorList>
    </citation>
    <scope>NUCLEOTIDE SEQUENCE [LARGE SCALE GENOMIC DNA]</scope>
    <source>
        <strain evidence="2 3">HHB-10118-sp</strain>
    </source>
</reference>
<dbReference type="Pfam" id="PF04376">
    <property type="entry name" value="ATE_N"/>
    <property type="match status" value="1"/>
</dbReference>
<accession>K5X944</accession>
<feature type="non-terminal residue" evidence="2">
    <location>
        <position position="87"/>
    </location>
</feature>
<dbReference type="KEGG" id="pco:PHACADRAFT_87497"/>
<dbReference type="PANTHER" id="PTHR21367">
    <property type="entry name" value="ARGININE-TRNA-PROTEIN TRANSFERASE 1"/>
    <property type="match status" value="1"/>
</dbReference>
<dbReference type="GO" id="GO:0005737">
    <property type="term" value="C:cytoplasm"/>
    <property type="evidence" value="ECO:0007669"/>
    <property type="project" value="TreeGrafter"/>
</dbReference>
<dbReference type="HOGENOM" id="CLU_179469_0_0_1"/>
<dbReference type="STRING" id="650164.K5X944"/>
<dbReference type="InterPro" id="IPR007471">
    <property type="entry name" value="N-end_Aminoacyl_Trfase_N"/>
</dbReference>
<evidence type="ECO:0000313" key="3">
    <source>
        <dbReference type="Proteomes" id="UP000008370"/>
    </source>
</evidence>
<gene>
    <name evidence="2" type="ORF">PHACADRAFT_87497</name>
</gene>
<keyword evidence="3" id="KW-1185">Reference proteome</keyword>
<dbReference type="AlphaFoldDB" id="K5X944"/>
<dbReference type="OrthoDB" id="74183at2759"/>
<name>K5X944_PHACS</name>
<organism evidence="2 3">
    <name type="scientific">Phanerochaete carnosa (strain HHB-10118-sp)</name>
    <name type="common">White-rot fungus</name>
    <name type="synonym">Peniophora carnosa</name>
    <dbReference type="NCBI Taxonomy" id="650164"/>
    <lineage>
        <taxon>Eukaryota</taxon>
        <taxon>Fungi</taxon>
        <taxon>Dikarya</taxon>
        <taxon>Basidiomycota</taxon>
        <taxon>Agaricomycotina</taxon>
        <taxon>Agaricomycetes</taxon>
        <taxon>Polyporales</taxon>
        <taxon>Phanerochaetaceae</taxon>
        <taxon>Phanerochaete</taxon>
    </lineage>
</organism>